<proteinExistence type="predicted"/>
<protein>
    <submittedName>
        <fullName evidence="1">Uncharacterized protein</fullName>
    </submittedName>
</protein>
<reference evidence="2" key="1">
    <citation type="submission" date="2017-03" db="EMBL/GenBank/DDBJ databases">
        <title>Genomes of endolithic fungi from Antarctica.</title>
        <authorList>
            <person name="Coleine C."/>
            <person name="Masonjones S."/>
            <person name="Stajich J.E."/>
        </authorList>
    </citation>
    <scope>NUCLEOTIDE SEQUENCE [LARGE SCALE GENOMIC DNA]</scope>
    <source>
        <strain evidence="2">CCFEE 5527</strain>
    </source>
</reference>
<keyword evidence="2" id="KW-1185">Reference proteome</keyword>
<dbReference type="PANTHER" id="PTHR42085:SF1">
    <property type="entry name" value="F-BOX DOMAIN-CONTAINING PROTEIN"/>
    <property type="match status" value="1"/>
</dbReference>
<accession>A0A1V8SU37</accession>
<sequence length="451" mass="50133">MKHDSPSLLRLPAELHDAIFAYVFDDTNYKLYASPHTVPSASTNSHTKIIAPLLVCRALHSAATDALYKMTTFELLTNPYRPNPYICDHGTAALPDLDRIKNVVIHVDNMPSWSEQCRRCYRGSYDQIAAEVLCQVPNASRLSHITVAFSRSDKAMQTHGQATVDVLRFLVGKTTIDVKEQLASPLQFTHSAQHNNLQTPTQDCAWKIISDTMATGIPPLLRPPRELHDEIFGYVFGWAECSLDGEFEVMVGRRTGDDGAAYSSMAPLLISKHLYEGALAILYQSTVFYIFVEQPNVIRVIDARPLHAPTFALMQKVVLPVHTFGRDDKRSPVTMAGSAMKKFPSAQRLTHVHIACWNFAGEVLTEARAFYAQVGASSSIASHSISWAEASSILRGGWIFLDGNEKTAFSSHMDTNPAWAGRPETEEISPVFAWGHENWTRTLESDDDLKG</sequence>
<dbReference type="EMBL" id="NAJO01000027">
    <property type="protein sequence ID" value="OQO02570.1"/>
    <property type="molecule type" value="Genomic_DNA"/>
</dbReference>
<dbReference type="Proteomes" id="UP000192596">
    <property type="component" value="Unassembled WGS sequence"/>
</dbReference>
<dbReference type="OrthoDB" id="3658675at2759"/>
<dbReference type="AlphaFoldDB" id="A0A1V8SU37"/>
<evidence type="ECO:0000313" key="2">
    <source>
        <dbReference type="Proteomes" id="UP000192596"/>
    </source>
</evidence>
<comment type="caution">
    <text evidence="1">The sequence shown here is derived from an EMBL/GenBank/DDBJ whole genome shotgun (WGS) entry which is preliminary data.</text>
</comment>
<gene>
    <name evidence="1" type="ORF">B0A48_12098</name>
</gene>
<dbReference type="InParanoid" id="A0A1V8SU37"/>
<name>A0A1V8SU37_9PEZI</name>
<dbReference type="PANTHER" id="PTHR42085">
    <property type="entry name" value="F-BOX DOMAIN-CONTAINING PROTEIN"/>
    <property type="match status" value="1"/>
</dbReference>
<evidence type="ECO:0000313" key="1">
    <source>
        <dbReference type="EMBL" id="OQO02570.1"/>
    </source>
</evidence>
<dbReference type="InterPro" id="IPR038883">
    <property type="entry name" value="AN11006-like"/>
</dbReference>
<organism evidence="1 2">
    <name type="scientific">Cryoendolithus antarcticus</name>
    <dbReference type="NCBI Taxonomy" id="1507870"/>
    <lineage>
        <taxon>Eukaryota</taxon>
        <taxon>Fungi</taxon>
        <taxon>Dikarya</taxon>
        <taxon>Ascomycota</taxon>
        <taxon>Pezizomycotina</taxon>
        <taxon>Dothideomycetes</taxon>
        <taxon>Dothideomycetidae</taxon>
        <taxon>Cladosporiales</taxon>
        <taxon>Cladosporiaceae</taxon>
        <taxon>Cryoendolithus</taxon>
    </lineage>
</organism>